<proteinExistence type="predicted"/>
<keyword evidence="2" id="KW-1185">Reference proteome</keyword>
<protein>
    <submittedName>
        <fullName evidence="1">DUF4249 domain-containing protein</fullName>
    </submittedName>
</protein>
<dbReference type="InterPro" id="IPR025345">
    <property type="entry name" value="DUF4249"/>
</dbReference>
<dbReference type="RefSeq" id="WP_317491926.1">
    <property type="nucleotide sequence ID" value="NZ_CP136051.1"/>
</dbReference>
<dbReference type="Pfam" id="PF14054">
    <property type="entry name" value="DUF4249"/>
    <property type="match status" value="1"/>
</dbReference>
<reference evidence="1 2" key="1">
    <citation type="journal article" date="2023" name="Microbiol. Resour. Announc.">
        <title>Complete Genome Sequence of Imperialibacter roseus strain P4T.</title>
        <authorList>
            <person name="Tizabi D.R."/>
            <person name="Bachvaroff T."/>
            <person name="Hill R.T."/>
        </authorList>
    </citation>
    <scope>NUCLEOTIDE SEQUENCE [LARGE SCALE GENOMIC DNA]</scope>
    <source>
        <strain evidence="1 2">P4T</strain>
    </source>
</reference>
<evidence type="ECO:0000313" key="2">
    <source>
        <dbReference type="Proteomes" id="UP001302349"/>
    </source>
</evidence>
<gene>
    <name evidence="1" type="ORF">RT717_11720</name>
</gene>
<dbReference type="EMBL" id="CP136051">
    <property type="protein sequence ID" value="WOK09306.1"/>
    <property type="molecule type" value="Genomic_DNA"/>
</dbReference>
<organism evidence="1 2">
    <name type="scientific">Imperialibacter roseus</name>
    <dbReference type="NCBI Taxonomy" id="1324217"/>
    <lineage>
        <taxon>Bacteria</taxon>
        <taxon>Pseudomonadati</taxon>
        <taxon>Bacteroidota</taxon>
        <taxon>Cytophagia</taxon>
        <taxon>Cytophagales</taxon>
        <taxon>Flammeovirgaceae</taxon>
        <taxon>Imperialibacter</taxon>
    </lineage>
</organism>
<name>A0ABZ0J044_9BACT</name>
<accession>A0ABZ0J044</accession>
<dbReference type="Proteomes" id="UP001302349">
    <property type="component" value="Chromosome"/>
</dbReference>
<sequence>MKRLTSYRYTVRILALLLLAIPSCVEKFELDIPRSTQNFVVEALLLDDARFQKVVLSKINLDGKSEPFDDARIVLQSDNDDMEIALEPRGEGLYTPLVFVPLAKGDKYRLVIDTDEETKIVSDWEEVPDAIALEGGYWESHTFEFVNDNGVTIKRNGINFKVNTGTFQTPNTFLRYDFETAHINEAPFRDPRCDCLNCYIISGSDEFLNITSATESEGKSIKDHLITFLPLDKRFSFRLTMLVRQIAITRNAFHFYQSIDQQRNLNGSIFDPPPAIIKGNLYVEEKEDINVYGLFEVGRLSEIPITIYKSNIKNEFLTYLDICYAGARINNIESFCFSCYAEEGASPRPYYFE</sequence>
<evidence type="ECO:0000313" key="1">
    <source>
        <dbReference type="EMBL" id="WOK09306.1"/>
    </source>
</evidence>